<protein>
    <submittedName>
        <fullName evidence="4">GNAT family N-acetyltransferase</fullName>
    </submittedName>
</protein>
<evidence type="ECO:0000259" key="3">
    <source>
        <dbReference type="PROSITE" id="PS51186"/>
    </source>
</evidence>
<dbReference type="InterPro" id="IPR016181">
    <property type="entry name" value="Acyl_CoA_acyltransferase"/>
</dbReference>
<dbReference type="Proteomes" id="UP000380867">
    <property type="component" value="Unassembled WGS sequence"/>
</dbReference>
<dbReference type="SUPFAM" id="SSF55729">
    <property type="entry name" value="Acyl-CoA N-acyltransferases (Nat)"/>
    <property type="match status" value="1"/>
</dbReference>
<dbReference type="InterPro" id="IPR050832">
    <property type="entry name" value="Bact_Acetyltransf"/>
</dbReference>
<dbReference type="Gene3D" id="3.40.630.30">
    <property type="match status" value="1"/>
</dbReference>
<dbReference type="PANTHER" id="PTHR43877:SF2">
    <property type="entry name" value="AMINOALKYLPHOSPHONATE N-ACETYLTRANSFERASE-RELATED"/>
    <property type="match status" value="1"/>
</dbReference>
<dbReference type="InterPro" id="IPR000182">
    <property type="entry name" value="GNAT_dom"/>
</dbReference>
<feature type="domain" description="N-acetyltransferase" evidence="3">
    <location>
        <begin position="10"/>
        <end position="175"/>
    </location>
</feature>
<dbReference type="PROSITE" id="PS51186">
    <property type="entry name" value="GNAT"/>
    <property type="match status" value="1"/>
</dbReference>
<gene>
    <name evidence="4" type="ORF">ESP70_010120</name>
</gene>
<dbReference type="EMBL" id="SDPQ02000002">
    <property type="protein sequence ID" value="KAA1397701.1"/>
    <property type="molecule type" value="Genomic_DNA"/>
</dbReference>
<reference evidence="4" key="1">
    <citation type="submission" date="2019-09" db="EMBL/GenBank/DDBJ databases">
        <authorList>
            <person name="Li J."/>
        </authorList>
    </citation>
    <scope>NUCLEOTIDE SEQUENCE [LARGE SCALE GENOMIC DNA]</scope>
    <source>
        <strain evidence="4">JCM 14732</strain>
    </source>
</reference>
<evidence type="ECO:0000313" key="4">
    <source>
        <dbReference type="EMBL" id="KAA1397701.1"/>
    </source>
</evidence>
<accession>A0A5M4FFS7</accession>
<evidence type="ECO:0000256" key="2">
    <source>
        <dbReference type="ARBA" id="ARBA00023315"/>
    </source>
</evidence>
<dbReference type="GO" id="GO:0016747">
    <property type="term" value="F:acyltransferase activity, transferring groups other than amino-acyl groups"/>
    <property type="evidence" value="ECO:0007669"/>
    <property type="project" value="InterPro"/>
</dbReference>
<name>A0A5M4FFS7_9ACTN</name>
<proteinExistence type="predicted"/>
<dbReference type="AlphaFoldDB" id="A0A5M4FFS7"/>
<keyword evidence="2" id="KW-0012">Acyltransferase</keyword>
<sequence>MHATPPASDVLIRPAHEREYEAVGALTVAGYDVDGYLTFPDGTFDDAYAGWLADAASRARNSTLLVAVDGDDLVGTVTWCPYGSADAQLAKESHQGEFRTLSIAPEARGRGIGRALVEDCLERARAAGLKEVLLFSLKEMAPAHRLYGRLGFGRRPELDWSPDPGVSLWAFSLTL</sequence>
<evidence type="ECO:0000256" key="1">
    <source>
        <dbReference type="ARBA" id="ARBA00022679"/>
    </source>
</evidence>
<keyword evidence="5" id="KW-1185">Reference proteome</keyword>
<evidence type="ECO:0000313" key="5">
    <source>
        <dbReference type="Proteomes" id="UP000380867"/>
    </source>
</evidence>
<dbReference type="CDD" id="cd04301">
    <property type="entry name" value="NAT_SF"/>
    <property type="match status" value="1"/>
</dbReference>
<comment type="caution">
    <text evidence="4">The sequence shown here is derived from an EMBL/GenBank/DDBJ whole genome shotgun (WGS) entry which is preliminary data.</text>
</comment>
<organism evidence="4 5">
    <name type="scientific">Aeromicrobium ginsengisoli</name>
    <dbReference type="NCBI Taxonomy" id="363867"/>
    <lineage>
        <taxon>Bacteria</taxon>
        <taxon>Bacillati</taxon>
        <taxon>Actinomycetota</taxon>
        <taxon>Actinomycetes</taxon>
        <taxon>Propionibacteriales</taxon>
        <taxon>Nocardioidaceae</taxon>
        <taxon>Aeromicrobium</taxon>
    </lineage>
</organism>
<keyword evidence="1" id="KW-0808">Transferase</keyword>
<dbReference type="PANTHER" id="PTHR43877">
    <property type="entry name" value="AMINOALKYLPHOSPHONATE N-ACETYLTRANSFERASE-RELATED-RELATED"/>
    <property type="match status" value="1"/>
</dbReference>
<dbReference type="Pfam" id="PF00583">
    <property type="entry name" value="Acetyltransf_1"/>
    <property type="match status" value="1"/>
</dbReference>
<dbReference type="OrthoDB" id="273614at2"/>